<dbReference type="SMART" id="SM00354">
    <property type="entry name" value="HTH_LACI"/>
    <property type="match status" value="1"/>
</dbReference>
<dbReference type="RefSeq" id="WP_202018065.1">
    <property type="nucleotide sequence ID" value="NZ_JAEHNR010000033.1"/>
</dbReference>
<dbReference type="Pfam" id="PF00356">
    <property type="entry name" value="LacI"/>
    <property type="match status" value="1"/>
</dbReference>
<name>A0ABS1LUG2_9LACO</name>
<dbReference type="Gene3D" id="1.10.260.40">
    <property type="entry name" value="lambda repressor-like DNA-binding domains"/>
    <property type="match status" value="1"/>
</dbReference>
<dbReference type="SUPFAM" id="SSF53822">
    <property type="entry name" value="Periplasmic binding protein-like I"/>
    <property type="match status" value="1"/>
</dbReference>
<dbReference type="Pfam" id="PF13377">
    <property type="entry name" value="Peripla_BP_3"/>
    <property type="match status" value="1"/>
</dbReference>
<dbReference type="PANTHER" id="PTHR30146:SF95">
    <property type="entry name" value="RIBOSE OPERON REPRESSOR"/>
    <property type="match status" value="1"/>
</dbReference>
<organism evidence="6 7">
    <name type="scientific">Lactobacillus kitasatonis</name>
    <dbReference type="NCBI Taxonomy" id="237446"/>
    <lineage>
        <taxon>Bacteria</taxon>
        <taxon>Bacillati</taxon>
        <taxon>Bacillota</taxon>
        <taxon>Bacilli</taxon>
        <taxon>Lactobacillales</taxon>
        <taxon>Lactobacillaceae</taxon>
        <taxon>Lactobacillus</taxon>
    </lineage>
</organism>
<keyword evidence="4" id="KW-0804">Transcription</keyword>
<dbReference type="InterPro" id="IPR046335">
    <property type="entry name" value="LacI/GalR-like_sensor"/>
</dbReference>
<dbReference type="InterPro" id="IPR000843">
    <property type="entry name" value="HTH_LacI"/>
</dbReference>
<evidence type="ECO:0000256" key="1">
    <source>
        <dbReference type="ARBA" id="ARBA00022491"/>
    </source>
</evidence>
<dbReference type="CDD" id="cd01392">
    <property type="entry name" value="HTH_LacI"/>
    <property type="match status" value="1"/>
</dbReference>
<dbReference type="PANTHER" id="PTHR30146">
    <property type="entry name" value="LACI-RELATED TRANSCRIPTIONAL REPRESSOR"/>
    <property type="match status" value="1"/>
</dbReference>
<dbReference type="GO" id="GO:0003677">
    <property type="term" value="F:DNA binding"/>
    <property type="evidence" value="ECO:0007669"/>
    <property type="project" value="UniProtKB-KW"/>
</dbReference>
<evidence type="ECO:0000256" key="4">
    <source>
        <dbReference type="ARBA" id="ARBA00023163"/>
    </source>
</evidence>
<keyword evidence="7" id="KW-1185">Reference proteome</keyword>
<evidence type="ECO:0000256" key="2">
    <source>
        <dbReference type="ARBA" id="ARBA00023015"/>
    </source>
</evidence>
<accession>A0ABS1LUG2</accession>
<dbReference type="PROSITE" id="PS00356">
    <property type="entry name" value="HTH_LACI_1"/>
    <property type="match status" value="1"/>
</dbReference>
<feature type="domain" description="HTH lacI-type" evidence="5">
    <location>
        <begin position="7"/>
        <end position="62"/>
    </location>
</feature>
<dbReference type="PRINTS" id="PR00036">
    <property type="entry name" value="HTHLACI"/>
</dbReference>
<comment type="caution">
    <text evidence="6">The sequence shown here is derived from an EMBL/GenBank/DDBJ whole genome shotgun (WGS) entry which is preliminary data.</text>
</comment>
<evidence type="ECO:0000313" key="6">
    <source>
        <dbReference type="EMBL" id="MBL1071902.1"/>
    </source>
</evidence>
<dbReference type="PROSITE" id="PS50932">
    <property type="entry name" value="HTH_LACI_2"/>
    <property type="match status" value="1"/>
</dbReference>
<keyword evidence="1" id="KW-0678">Repressor</keyword>
<sequence length="320" mass="36520">MSRQSGPTIKDVARLADVSIATVSRVINHNGYISPKTNKSVQDAIKQLGYRLPRHLRDQHQTEKRIEVILPSITNPLYAELYEYIEQRMTEENYKAFLHFDKGDEHALDDYVMDIKHGTVAGVIVSSPLKTVGTINYDNLPIITFDRYIDKIPLVKCDNLEGGKKIAEKVLSLGKKKILILSGNRQDFYPLNNRIKGMLSVFNTYNIDVETNYINFVSAPIERRIQITQAITQPKYDAICCTDDITALLVKDWTVKLGYQPLVTGFDGSSFIQNFFPDLITVRQPTEEIAKLLCDLLIEKINHPSHHFEHEYLLPVTLLD</sequence>
<evidence type="ECO:0000313" key="7">
    <source>
        <dbReference type="Proteomes" id="UP000640912"/>
    </source>
</evidence>
<keyword evidence="3 6" id="KW-0238">DNA-binding</keyword>
<keyword evidence="2" id="KW-0805">Transcription regulation</keyword>
<dbReference type="Proteomes" id="UP000640912">
    <property type="component" value="Unassembled WGS sequence"/>
</dbReference>
<dbReference type="InterPro" id="IPR010982">
    <property type="entry name" value="Lambda_DNA-bd_dom_sf"/>
</dbReference>
<proteinExistence type="predicted"/>
<dbReference type="EMBL" id="JAEHNR010000033">
    <property type="protein sequence ID" value="MBL1071902.1"/>
    <property type="molecule type" value="Genomic_DNA"/>
</dbReference>
<dbReference type="Gene3D" id="3.40.50.2300">
    <property type="match status" value="2"/>
</dbReference>
<gene>
    <name evidence="6" type="ORF">JEM47_05270</name>
</gene>
<evidence type="ECO:0000256" key="3">
    <source>
        <dbReference type="ARBA" id="ARBA00023125"/>
    </source>
</evidence>
<dbReference type="SUPFAM" id="SSF47413">
    <property type="entry name" value="lambda repressor-like DNA-binding domains"/>
    <property type="match status" value="1"/>
</dbReference>
<reference evidence="6 7" key="1">
    <citation type="journal article" date="2021" name="Microorganisms">
        <title>Dual Inhibition of Salmonella enterica and Clostridium perfringens by New Probiotic Candidates Isolated from Chicken Intestinal Mucosa.</title>
        <authorList>
            <person name="Lone A."/>
            <person name="Mottawea W."/>
            <person name="Ait Chait Y."/>
            <person name="Hammami R."/>
        </authorList>
    </citation>
    <scope>NUCLEOTIDE SEQUENCE [LARGE SCALE GENOMIC DNA]</scope>
    <source>
        <strain evidence="6 7">A12</strain>
    </source>
</reference>
<protein>
    <submittedName>
        <fullName evidence="6">LacI family DNA-binding transcriptional regulator</fullName>
    </submittedName>
</protein>
<evidence type="ECO:0000259" key="5">
    <source>
        <dbReference type="PROSITE" id="PS50932"/>
    </source>
</evidence>
<dbReference type="InterPro" id="IPR028082">
    <property type="entry name" value="Peripla_BP_I"/>
</dbReference>